<accession>A0AAF5DCU0</accession>
<dbReference type="Pfam" id="PF24998">
    <property type="entry name" value="DUF7778"/>
    <property type="match status" value="1"/>
</dbReference>
<reference evidence="3" key="1">
    <citation type="submission" date="2024-02" db="UniProtKB">
        <authorList>
            <consortium name="WormBaseParasite"/>
        </authorList>
    </citation>
    <scope>IDENTIFICATION</scope>
</reference>
<dbReference type="WBParaSite" id="TCONS_00010158.p1">
    <property type="protein sequence ID" value="TCONS_00010158.p1"/>
    <property type="gene ID" value="XLOC_007857"/>
</dbReference>
<evidence type="ECO:0000313" key="3">
    <source>
        <dbReference type="WBParaSite" id="TCONS_00010158.p1"/>
    </source>
</evidence>
<dbReference type="AlphaFoldDB" id="A0AAF5DCU0"/>
<evidence type="ECO:0000259" key="1">
    <source>
        <dbReference type="Pfam" id="PF24998"/>
    </source>
</evidence>
<proteinExistence type="predicted"/>
<organism evidence="2 3">
    <name type="scientific">Strongyloides stercoralis</name>
    <name type="common">Threadworm</name>
    <dbReference type="NCBI Taxonomy" id="6248"/>
    <lineage>
        <taxon>Eukaryota</taxon>
        <taxon>Metazoa</taxon>
        <taxon>Ecdysozoa</taxon>
        <taxon>Nematoda</taxon>
        <taxon>Chromadorea</taxon>
        <taxon>Rhabditida</taxon>
        <taxon>Tylenchina</taxon>
        <taxon>Panagrolaimomorpha</taxon>
        <taxon>Strongyloidoidea</taxon>
        <taxon>Strongyloididae</taxon>
        <taxon>Strongyloides</taxon>
    </lineage>
</organism>
<dbReference type="Proteomes" id="UP000035681">
    <property type="component" value="Unplaced"/>
</dbReference>
<sequence length="338" mass="39434">MFRQPSILDSMRIRSSEKSKKVPLRLCSEWRFDSSTLIYSTLTVAVSKNIFTRSKNNYKERFIVINNNHQLLIYTNMEEGYVVNIKYVKQIKEKFHKNLDSSQRVFKWWTEFIIISNNSISPEYVSIRLGEDENIDKWRKILKNLVNNDVYLNVNLANMTLPPMRTSKTKLSEKSISHLNFYQTYAFDRKHSSNTLKHSITEVFRNSFTFQKKLTSSSDNLSNNSFYSMSATKSLTLSDDVFEEAYNQPLIEGEKKEYEKFGTSYDKLSEDSGVSIHNPKRHYTDDGKHKNQMFDGVFHYELLSPNVAEKLASLCSNSLPLYTVEMGLSMLDIKINKD</sequence>
<dbReference type="InterPro" id="IPR056680">
    <property type="entry name" value="DUF7778"/>
</dbReference>
<protein>
    <recommendedName>
        <fullName evidence="1">DUF7778 domain-containing protein</fullName>
    </recommendedName>
</protein>
<name>A0AAF5DCU0_STRER</name>
<evidence type="ECO:0000313" key="2">
    <source>
        <dbReference type="Proteomes" id="UP000035681"/>
    </source>
</evidence>
<keyword evidence="2" id="KW-1185">Reference proteome</keyword>
<feature type="domain" description="DUF7778" evidence="1">
    <location>
        <begin position="20"/>
        <end position="144"/>
    </location>
</feature>